<dbReference type="AlphaFoldDB" id="A0A923HBH6"/>
<accession>A0A923HBH6</accession>
<evidence type="ECO:0000256" key="1">
    <source>
        <dbReference type="ARBA" id="ARBA00010062"/>
    </source>
</evidence>
<dbReference type="CDD" id="cd06333">
    <property type="entry name" value="PBP1_ABC_RPA1789-like"/>
    <property type="match status" value="1"/>
</dbReference>
<dbReference type="RefSeq" id="WP_186910531.1">
    <property type="nucleotide sequence ID" value="NZ_JACOFV010000001.1"/>
</dbReference>
<evidence type="ECO:0000259" key="3">
    <source>
        <dbReference type="Pfam" id="PF13458"/>
    </source>
</evidence>
<dbReference type="Proteomes" id="UP000634011">
    <property type="component" value="Unassembled WGS sequence"/>
</dbReference>
<comment type="similarity">
    <text evidence="1">Belongs to the leucine-binding protein family.</text>
</comment>
<protein>
    <submittedName>
        <fullName evidence="4">ABC transporter substrate-binding protein</fullName>
    </submittedName>
</protein>
<comment type="caution">
    <text evidence="4">The sequence shown here is derived from an EMBL/GenBank/DDBJ whole genome shotgun (WGS) entry which is preliminary data.</text>
</comment>
<name>A0A923HBH6_9BURK</name>
<evidence type="ECO:0000313" key="5">
    <source>
        <dbReference type="Proteomes" id="UP000634011"/>
    </source>
</evidence>
<dbReference type="PANTHER" id="PTHR30483:SF38">
    <property type="entry name" value="BLR7848 PROTEIN"/>
    <property type="match status" value="1"/>
</dbReference>
<dbReference type="InterPro" id="IPR051010">
    <property type="entry name" value="BCAA_transport"/>
</dbReference>
<organism evidence="4 5">
    <name type="scientific">Undibacterium jejuense</name>
    <dbReference type="NCBI Taxonomy" id="1344949"/>
    <lineage>
        <taxon>Bacteria</taxon>
        <taxon>Pseudomonadati</taxon>
        <taxon>Pseudomonadota</taxon>
        <taxon>Betaproteobacteria</taxon>
        <taxon>Burkholderiales</taxon>
        <taxon>Oxalobacteraceae</taxon>
        <taxon>Undibacterium</taxon>
    </lineage>
</organism>
<evidence type="ECO:0000256" key="2">
    <source>
        <dbReference type="ARBA" id="ARBA00022729"/>
    </source>
</evidence>
<dbReference type="Pfam" id="PF13458">
    <property type="entry name" value="Peripla_BP_6"/>
    <property type="match status" value="1"/>
</dbReference>
<dbReference type="Gene3D" id="3.40.50.2300">
    <property type="match status" value="2"/>
</dbReference>
<reference evidence="4" key="1">
    <citation type="submission" date="2020-08" db="EMBL/GenBank/DDBJ databases">
        <title>Novel species isolated from subtropical streams in China.</title>
        <authorList>
            <person name="Lu H."/>
        </authorList>
    </citation>
    <scope>NUCLEOTIDE SEQUENCE</scope>
    <source>
        <strain evidence="4">KACC 12607</strain>
    </source>
</reference>
<evidence type="ECO:0000313" key="4">
    <source>
        <dbReference type="EMBL" id="MBC3860589.1"/>
    </source>
</evidence>
<sequence>MLKVSRQVVFLPLVFVSTSVLAQIKVGVDLSMTGAAASIGSSSKKAVLLWPKEIAGQKLEYIILDDASDPGNAVRNAHKLINENKVDIIVGPNLTSASLAMLDSLAESSTPMITLAAAASIVSPMDEKRKWVFKMQQNDSHMASLLTQNMAERGYKRIAFIGFADAYGESWANEFSKFSELRKISIVANERYARTDASVTAQILKIMTSKPDAVLIAGSGTPAVLPQKTLKERGYSGQIYQTHGIASQEFLNLGGKDVEGTLFPTGPAVVASQLPASNQVKKVALDFSSQFQAAYANEHSVNSLNQFAADAWGAYMLMARAIPDAIKLARPGTKEFRIALRNMIENTHDFVIPQGVVSMSATDHVGLDQRSRVMARIQNGKFVYLSGG</sequence>
<dbReference type="SUPFAM" id="SSF53822">
    <property type="entry name" value="Periplasmic binding protein-like I"/>
    <property type="match status" value="1"/>
</dbReference>
<keyword evidence="5" id="KW-1185">Reference proteome</keyword>
<dbReference type="InterPro" id="IPR028082">
    <property type="entry name" value="Peripla_BP_I"/>
</dbReference>
<dbReference type="PANTHER" id="PTHR30483">
    <property type="entry name" value="LEUCINE-SPECIFIC-BINDING PROTEIN"/>
    <property type="match status" value="1"/>
</dbReference>
<gene>
    <name evidence="4" type="ORF">H8K32_00610</name>
</gene>
<dbReference type="InterPro" id="IPR028081">
    <property type="entry name" value="Leu-bd"/>
</dbReference>
<feature type="domain" description="Leucine-binding protein" evidence="3">
    <location>
        <begin position="23"/>
        <end position="373"/>
    </location>
</feature>
<proteinExistence type="inferred from homology"/>
<keyword evidence="2" id="KW-0732">Signal</keyword>
<dbReference type="EMBL" id="JACOFV010000001">
    <property type="protein sequence ID" value="MBC3860589.1"/>
    <property type="molecule type" value="Genomic_DNA"/>
</dbReference>